<reference evidence="3 4" key="1">
    <citation type="submission" date="2017-07" db="EMBL/GenBank/DDBJ databases">
        <title>Annotated genome sequence of Bacterioplanes sanyensis isolated from Red Sea.</title>
        <authorList>
            <person name="Rehman Z.U."/>
        </authorList>
    </citation>
    <scope>NUCLEOTIDE SEQUENCE [LARGE SCALE GENOMIC DNA]</scope>
    <source>
        <strain evidence="3 4">NV9</strain>
    </source>
</reference>
<feature type="domain" description="DUF4426" evidence="2">
    <location>
        <begin position="28"/>
        <end position="150"/>
    </location>
</feature>
<dbReference type="OrthoDB" id="8563353at2"/>
<dbReference type="KEGG" id="bsan:CHH28_06530"/>
<organism evidence="3 4">
    <name type="scientific">Bacterioplanes sanyensis</name>
    <dbReference type="NCBI Taxonomy" id="1249553"/>
    <lineage>
        <taxon>Bacteria</taxon>
        <taxon>Pseudomonadati</taxon>
        <taxon>Pseudomonadota</taxon>
        <taxon>Gammaproteobacteria</taxon>
        <taxon>Oceanospirillales</taxon>
        <taxon>Oceanospirillaceae</taxon>
        <taxon>Bacterioplanes</taxon>
    </lineage>
</organism>
<dbReference type="EMBL" id="CP022530">
    <property type="protein sequence ID" value="ASP40847.1"/>
    <property type="molecule type" value="Genomic_DNA"/>
</dbReference>
<accession>A0A222FPA8</accession>
<proteinExistence type="predicted"/>
<keyword evidence="4" id="KW-1185">Reference proteome</keyword>
<dbReference type="Gene3D" id="2.60.40.3340">
    <property type="entry name" value="Domain of unknown function DUF4426"/>
    <property type="match status" value="1"/>
</dbReference>
<name>A0A222FPA8_9GAMM</name>
<dbReference type="AlphaFoldDB" id="A0A222FPA8"/>
<evidence type="ECO:0000313" key="3">
    <source>
        <dbReference type="EMBL" id="ASP40847.1"/>
    </source>
</evidence>
<keyword evidence="1" id="KW-0732">Signal</keyword>
<feature type="chain" id="PRO_5012533257" description="DUF4426 domain-containing protein" evidence="1">
    <location>
        <begin position="22"/>
        <end position="152"/>
    </location>
</feature>
<feature type="signal peptide" evidence="1">
    <location>
        <begin position="1"/>
        <end position="21"/>
    </location>
</feature>
<dbReference type="Pfam" id="PF14467">
    <property type="entry name" value="DUF4426"/>
    <property type="match status" value="1"/>
</dbReference>
<protein>
    <recommendedName>
        <fullName evidence="2">DUF4426 domain-containing protein</fullName>
    </recommendedName>
</protein>
<sequence>MRLMKMTWAVLLLTVAMIAHGENRGEQKQVFGDYEVHYIGLNSTFLTPETAQAYGITRSKALGFISISVLKNVDGEALPVALSAEVEGKLRNLIGQARTLSFQQVKESNAIYYLTTFRFDDGDLYHVDLDVSPEDTTRRFNVKFTQKFYEEE</sequence>
<evidence type="ECO:0000256" key="1">
    <source>
        <dbReference type="SAM" id="SignalP"/>
    </source>
</evidence>
<gene>
    <name evidence="3" type="ORF">CHH28_06530</name>
</gene>
<evidence type="ECO:0000313" key="4">
    <source>
        <dbReference type="Proteomes" id="UP000202440"/>
    </source>
</evidence>
<dbReference type="InterPro" id="IPR025218">
    <property type="entry name" value="DUF4426"/>
</dbReference>
<dbReference type="Proteomes" id="UP000202440">
    <property type="component" value="Chromosome"/>
</dbReference>
<evidence type="ECO:0000259" key="2">
    <source>
        <dbReference type="Pfam" id="PF14467"/>
    </source>
</evidence>